<sequence length="209" mass="22083">MAGGTLHDVLAGLHCDHPRVWLFLLRALAKGRPVSRTTIANALNSSLSEIEAALASFADTVYDEKGDVVACGLSLMPTPHSFTVCGNQLYTWCALDALMYPVALEQVAQVESHCPVTGIPVRMTATPTGVVDPSPAGVSLSMVAPSEQAGCCSVRNSFCSGVHFISSAEAAASWLSLHPEASIVSLEEAWQIGHAVMQQRLSHGETSRP</sequence>
<accession>B5EAP1</accession>
<dbReference type="EMBL" id="CP001124">
    <property type="protein sequence ID" value="ACH37350.1"/>
    <property type="molecule type" value="Genomic_DNA"/>
</dbReference>
<dbReference type="KEGG" id="gbm:Gbem_0319"/>
<proteinExistence type="inferred from homology"/>
<evidence type="ECO:0000256" key="4">
    <source>
        <dbReference type="ARBA" id="ARBA00018180"/>
    </source>
</evidence>
<dbReference type="PRINTS" id="PR01699">
    <property type="entry name" value="ORGNOHGLYASE"/>
</dbReference>
<dbReference type="EC" id="4.99.1.2" evidence="3"/>
<evidence type="ECO:0000256" key="8">
    <source>
        <dbReference type="ARBA" id="ARBA00025326"/>
    </source>
</evidence>
<dbReference type="InterPro" id="IPR053717">
    <property type="entry name" value="MerB_lyase_sf"/>
</dbReference>
<evidence type="ECO:0000256" key="1">
    <source>
        <dbReference type="ARBA" id="ARBA00000165"/>
    </source>
</evidence>
<dbReference type="Pfam" id="PF12324">
    <property type="entry name" value="HTH_15"/>
    <property type="match status" value="1"/>
</dbReference>
<evidence type="ECO:0000256" key="2">
    <source>
        <dbReference type="ARBA" id="ARBA00009443"/>
    </source>
</evidence>
<evidence type="ECO:0000256" key="7">
    <source>
        <dbReference type="ARBA" id="ARBA00023239"/>
    </source>
</evidence>
<evidence type="ECO:0000256" key="9">
    <source>
        <dbReference type="ARBA" id="ARBA00031271"/>
    </source>
</evidence>
<dbReference type="eggNOG" id="COG1249">
    <property type="taxonomic scope" value="Bacteria"/>
</dbReference>
<dbReference type="InterPro" id="IPR004927">
    <property type="entry name" value="MerB"/>
</dbReference>
<evidence type="ECO:0000256" key="5">
    <source>
        <dbReference type="ARBA" id="ARBA00022466"/>
    </source>
</evidence>
<organism evidence="11 12">
    <name type="scientific">Citrifermentans bemidjiense (strain ATCC BAA-1014 / DSM 16622 / JCM 12645 / Bem)</name>
    <name type="common">Geobacter bemidjiensis</name>
    <dbReference type="NCBI Taxonomy" id="404380"/>
    <lineage>
        <taxon>Bacteria</taxon>
        <taxon>Pseudomonadati</taxon>
        <taxon>Thermodesulfobacteriota</taxon>
        <taxon>Desulfuromonadia</taxon>
        <taxon>Geobacterales</taxon>
        <taxon>Geobacteraceae</taxon>
        <taxon>Citrifermentans</taxon>
    </lineage>
</organism>
<comment type="similarity">
    <text evidence="2">Belongs to the MerB family.</text>
</comment>
<evidence type="ECO:0000259" key="10">
    <source>
        <dbReference type="Pfam" id="PF12324"/>
    </source>
</evidence>
<keyword evidence="12" id="KW-1185">Reference proteome</keyword>
<evidence type="ECO:0000256" key="3">
    <source>
        <dbReference type="ARBA" id="ARBA00013237"/>
    </source>
</evidence>
<dbReference type="Proteomes" id="UP000008825">
    <property type="component" value="Chromosome"/>
</dbReference>
<dbReference type="Pfam" id="PF03243">
    <property type="entry name" value="MerB"/>
    <property type="match status" value="1"/>
</dbReference>
<dbReference type="NCBIfam" id="NF033555">
    <property type="entry name" value="lyase_MerB"/>
    <property type="match status" value="1"/>
</dbReference>
<comment type="function">
    <text evidence="8">Cleaves the carbon-mercury bond of organomercurials such as phenylmercuric acetate. One product is Hg(2+), which is subsequently detoxified by the mercuric reductase.</text>
</comment>
<dbReference type="GO" id="GO:0046689">
    <property type="term" value="P:response to mercury ion"/>
    <property type="evidence" value="ECO:0007669"/>
    <property type="project" value="UniProtKB-KW"/>
</dbReference>
<dbReference type="InterPro" id="IPR036390">
    <property type="entry name" value="WH_DNA-bd_sf"/>
</dbReference>
<evidence type="ECO:0000256" key="6">
    <source>
        <dbReference type="ARBA" id="ARBA00022914"/>
    </source>
</evidence>
<dbReference type="NCBIfam" id="NF009710">
    <property type="entry name" value="PRK13239.1"/>
    <property type="match status" value="1"/>
</dbReference>
<reference evidence="11 12" key="2">
    <citation type="journal article" date="2010" name="BMC Genomics">
        <title>The genome of Geobacter bemidjiensis, exemplar for the subsurface clade of Geobacter species that predominate in Fe(III)-reducing subsurface environments.</title>
        <authorList>
            <person name="Aklujkar M."/>
            <person name="Young N.D."/>
            <person name="Holmes D."/>
            <person name="Chavan M."/>
            <person name="Risso C."/>
            <person name="Kiss H.E."/>
            <person name="Han C.S."/>
            <person name="Land M.L."/>
            <person name="Lovley D.R."/>
        </authorList>
    </citation>
    <scope>NUCLEOTIDE SEQUENCE [LARGE SCALE GENOMIC DNA]</scope>
    <source>
        <strain evidence="12">ATCC BAA-1014 / DSM 16622 / JCM 12645 / Bem</strain>
    </source>
</reference>
<dbReference type="SUPFAM" id="SSF46785">
    <property type="entry name" value="Winged helix' DNA-binding domain"/>
    <property type="match status" value="1"/>
</dbReference>
<gene>
    <name evidence="11" type="ordered locus">Gbem_0319</name>
</gene>
<dbReference type="AlphaFoldDB" id="B5EAP1"/>
<dbReference type="RefSeq" id="WP_012528757.1">
    <property type="nucleotide sequence ID" value="NC_011146.1"/>
</dbReference>
<feature type="domain" description="Alkylmercury lyase helix-turn-helix" evidence="10">
    <location>
        <begin position="21"/>
        <end position="72"/>
    </location>
</feature>
<keyword evidence="6" id="KW-0476">Mercury</keyword>
<dbReference type="Gene3D" id="3.30.450.410">
    <property type="match status" value="1"/>
</dbReference>
<protein>
    <recommendedName>
        <fullName evidence="4">Alkylmercury lyase</fullName>
        <ecNumber evidence="3">4.99.1.2</ecNumber>
    </recommendedName>
    <alternativeName>
        <fullName evidence="9">Organomercurial lyase</fullName>
    </alternativeName>
</protein>
<evidence type="ECO:0000313" key="11">
    <source>
        <dbReference type="EMBL" id="ACH37350.1"/>
    </source>
</evidence>
<keyword evidence="7 11" id="KW-0456">Lyase</keyword>
<dbReference type="SUPFAM" id="SSF160387">
    <property type="entry name" value="NosL/MerB-like"/>
    <property type="match status" value="1"/>
</dbReference>
<dbReference type="HOGENOM" id="CLU_101685_0_0_7"/>
<dbReference type="InterPro" id="IPR024259">
    <property type="entry name" value="MerB_HTH_dom"/>
</dbReference>
<keyword evidence="5" id="KW-0475">Mercuric resistance</keyword>
<reference evidence="11 12" key="1">
    <citation type="submission" date="2008-07" db="EMBL/GenBank/DDBJ databases">
        <title>Complete sequence of Geobacter bemidjiensis BEM.</title>
        <authorList>
            <consortium name="US DOE Joint Genome Institute"/>
            <person name="Lucas S."/>
            <person name="Copeland A."/>
            <person name="Lapidus A."/>
            <person name="Glavina del Rio T."/>
            <person name="Dalin E."/>
            <person name="Tice H."/>
            <person name="Bruce D."/>
            <person name="Goodwin L."/>
            <person name="Pitluck S."/>
            <person name="Kiss H."/>
            <person name="Brettin T."/>
            <person name="Detter J.C."/>
            <person name="Han C."/>
            <person name="Kuske C.R."/>
            <person name="Schmutz J."/>
            <person name="Larimer F."/>
            <person name="Land M."/>
            <person name="Hauser L."/>
            <person name="Kyrpides N."/>
            <person name="Lykidis A."/>
            <person name="Lovley D."/>
            <person name="Richardson P."/>
        </authorList>
    </citation>
    <scope>NUCLEOTIDE SEQUENCE [LARGE SCALE GENOMIC DNA]</scope>
    <source>
        <strain evidence="12">ATCC BAA-1014 / DSM 16622 / JCM 12645 / Bem</strain>
    </source>
</reference>
<dbReference type="STRING" id="404380.Gbem_0319"/>
<comment type="catalytic activity">
    <reaction evidence="1">
        <text>an alkylmercury + H(+) = an alkane + Hg(2+)</text>
        <dbReference type="Rhea" id="RHEA:18777"/>
        <dbReference type="ChEBI" id="CHEBI:15378"/>
        <dbReference type="ChEBI" id="CHEBI:16793"/>
        <dbReference type="ChEBI" id="CHEBI:18310"/>
        <dbReference type="ChEBI" id="CHEBI:83725"/>
        <dbReference type="EC" id="4.99.1.2"/>
    </reaction>
</comment>
<dbReference type="GO" id="GO:0018836">
    <property type="term" value="F:alkylmercury lyase activity"/>
    <property type="evidence" value="ECO:0007669"/>
    <property type="project" value="UniProtKB-EC"/>
</dbReference>
<name>B5EAP1_CITBB</name>
<evidence type="ECO:0000313" key="12">
    <source>
        <dbReference type="Proteomes" id="UP000008825"/>
    </source>
</evidence>